<gene>
    <name evidence="2" type="ORF">AJ80_09729</name>
</gene>
<comment type="caution">
    <text evidence="2">The sequence shown here is derived from an EMBL/GenBank/DDBJ whole genome shotgun (WGS) entry which is preliminary data.</text>
</comment>
<protein>
    <recommendedName>
        <fullName evidence="4">FAR1 domain-containing protein</fullName>
    </recommendedName>
</protein>
<feature type="region of interest" description="Disordered" evidence="1">
    <location>
        <begin position="1"/>
        <end position="54"/>
    </location>
</feature>
<evidence type="ECO:0000313" key="3">
    <source>
        <dbReference type="Proteomes" id="UP000224634"/>
    </source>
</evidence>
<feature type="compositionally biased region" description="Basic and acidic residues" evidence="1">
    <location>
        <begin position="28"/>
        <end position="43"/>
    </location>
</feature>
<keyword evidence="3" id="KW-1185">Reference proteome</keyword>
<dbReference type="STRING" id="1447883.A0A2B7WKQ5"/>
<name>A0A2B7WKQ5_POLH7</name>
<evidence type="ECO:0000256" key="1">
    <source>
        <dbReference type="SAM" id="MobiDB-lite"/>
    </source>
</evidence>
<proteinExistence type="predicted"/>
<organism evidence="2 3">
    <name type="scientific">Polytolypa hystricis (strain UAMH7299)</name>
    <dbReference type="NCBI Taxonomy" id="1447883"/>
    <lineage>
        <taxon>Eukaryota</taxon>
        <taxon>Fungi</taxon>
        <taxon>Dikarya</taxon>
        <taxon>Ascomycota</taxon>
        <taxon>Pezizomycotina</taxon>
        <taxon>Eurotiomycetes</taxon>
        <taxon>Eurotiomycetidae</taxon>
        <taxon>Onygenales</taxon>
        <taxon>Onygenales incertae sedis</taxon>
        <taxon>Polytolypa</taxon>
    </lineage>
</organism>
<dbReference type="AlphaFoldDB" id="A0A2B7WKQ5"/>
<evidence type="ECO:0008006" key="4">
    <source>
        <dbReference type="Google" id="ProtNLM"/>
    </source>
</evidence>
<accession>A0A2B7WKQ5</accession>
<reference evidence="2 3" key="1">
    <citation type="submission" date="2017-10" db="EMBL/GenBank/DDBJ databases">
        <title>Comparative genomics in systemic dimorphic fungi from Ajellomycetaceae.</title>
        <authorList>
            <person name="Munoz J.F."/>
            <person name="Mcewen J.G."/>
            <person name="Clay O.K."/>
            <person name="Cuomo C.A."/>
        </authorList>
    </citation>
    <scope>NUCLEOTIDE SEQUENCE [LARGE SCALE GENOMIC DNA]</scope>
    <source>
        <strain evidence="2 3">UAMH7299</strain>
    </source>
</reference>
<evidence type="ECO:0000313" key="2">
    <source>
        <dbReference type="EMBL" id="PGG97224.1"/>
    </source>
</evidence>
<dbReference type="Proteomes" id="UP000224634">
    <property type="component" value="Unassembled WGS sequence"/>
</dbReference>
<sequence length="256" mass="29119">MASSSAASDFGDPTEELNEISVTNPGRELQHEESHEESPEDAPRIPPPPERQFPTFSEAREYIDDWARMHGYAMVIRRSYKRPLKRLGLIEQTTYLMCDRGSENRRYSPGFKRVRTGSQKTDCPFSIKLSGRGAPDSLAGTFNMKILNPQHNHDATWDTSHPRYRHLTIKKAHDSLDRYLNGDLTAAQTINLIQQELSKLEPQPIEYRLLVREPQGILSHTQPAPAAASGRILSRWETMDRGVLEDVEGDVVELNR</sequence>
<dbReference type="EMBL" id="PDNA01000328">
    <property type="protein sequence ID" value="PGG97224.1"/>
    <property type="molecule type" value="Genomic_DNA"/>
</dbReference>
<dbReference type="OrthoDB" id="2422440at2759"/>